<organism evidence="1 2">
    <name type="scientific">Plesiomonas shigelloides 302-73</name>
    <dbReference type="NCBI Taxonomy" id="1315976"/>
    <lineage>
        <taxon>Bacteria</taxon>
        <taxon>Pseudomonadati</taxon>
        <taxon>Pseudomonadota</taxon>
        <taxon>Gammaproteobacteria</taxon>
        <taxon>Enterobacterales</taxon>
        <taxon>Enterobacteriaceae</taxon>
        <taxon>Plesiomonas</taxon>
    </lineage>
</organism>
<accession>R8AQD0</accession>
<gene>
    <name evidence="1" type="ORF">PLESHI_10294</name>
</gene>
<dbReference type="HOGENOM" id="CLU_2900316_0_0_6"/>
<name>R8AQD0_PLESH</name>
<reference evidence="1 2" key="1">
    <citation type="journal article" date="2013" name="Genome Announc.">
        <title>Genome Sequence of Plesiomonas shigelloides Strain 302-73 (Serotype O1).</title>
        <authorList>
            <person name="Pique N."/>
            <person name="Aquilini E."/>
            <person name="Alioto T."/>
            <person name="Minana-Galbis D."/>
            <person name="Tomas J.M."/>
        </authorList>
    </citation>
    <scope>NUCLEOTIDE SEQUENCE [LARGE SCALE GENOMIC DNA]</scope>
    <source>
        <strain evidence="1 2">302-73</strain>
    </source>
</reference>
<dbReference type="Proteomes" id="UP000014012">
    <property type="component" value="Unassembled WGS sequence"/>
</dbReference>
<dbReference type="AlphaFoldDB" id="R8AQD0"/>
<comment type="caution">
    <text evidence="1">The sequence shown here is derived from an EMBL/GenBank/DDBJ whole genome shotgun (WGS) entry which is preliminary data.</text>
</comment>
<sequence length="62" mass="6893">MSRSTTIVLLPKHARCTIVMDTDTIHASVSITHLAGMLEPFALASLRAFLDENLLVKDSRKR</sequence>
<protein>
    <submittedName>
        <fullName evidence="1">Uncharacterized protein</fullName>
    </submittedName>
</protein>
<evidence type="ECO:0000313" key="1">
    <source>
        <dbReference type="EMBL" id="EON88526.1"/>
    </source>
</evidence>
<dbReference type="EMBL" id="AQQO01000339">
    <property type="protein sequence ID" value="EON88526.1"/>
    <property type="molecule type" value="Genomic_DNA"/>
</dbReference>
<evidence type="ECO:0000313" key="2">
    <source>
        <dbReference type="Proteomes" id="UP000014012"/>
    </source>
</evidence>
<keyword evidence="2" id="KW-1185">Reference proteome</keyword>
<proteinExistence type="predicted"/>